<dbReference type="GO" id="GO:0003682">
    <property type="term" value="F:chromatin binding"/>
    <property type="evidence" value="ECO:0007669"/>
    <property type="project" value="InterPro"/>
</dbReference>
<protein>
    <submittedName>
        <fullName evidence="3">BAH domain-containing protein</fullName>
    </submittedName>
</protein>
<gene>
    <name evidence="3" type="ORF">MIND_01170200</name>
</gene>
<reference evidence="3" key="1">
    <citation type="submission" date="2020-05" db="EMBL/GenBank/DDBJ databases">
        <title>Mycena genomes resolve the evolution of fungal bioluminescence.</title>
        <authorList>
            <person name="Tsai I.J."/>
        </authorList>
    </citation>
    <scope>NUCLEOTIDE SEQUENCE</scope>
    <source>
        <strain evidence="3">171206Taipei</strain>
    </source>
</reference>
<dbReference type="PANTHER" id="PTHR46364">
    <property type="entry name" value="OS08G0421900 PROTEIN"/>
    <property type="match status" value="1"/>
</dbReference>
<feature type="domain" description="BAH" evidence="2">
    <location>
        <begin position="51"/>
        <end position="182"/>
    </location>
</feature>
<accession>A0A8H6VYE2</accession>
<evidence type="ECO:0000259" key="2">
    <source>
        <dbReference type="PROSITE" id="PS51038"/>
    </source>
</evidence>
<sequence>MRTKRRKSIGSKPKRAKIPLGCEDMAPTIEEWRRMKVFETFELSDEDGKSYDFTAGDIALVVPNTRSVGEQMDDHEYWFCQIEEIRARHADQISSDKVWAKIKWLYHPNELPKVRGFDSSHCGEYEMIKSDHSDWVSSGVFEGIINVEAFDESNLEQSFIPDETYFFRYELAVEREKKKPPTITPMPQLTCICNQPYNPSDPSPGAVMHLCPQPTCRKYFHRHCVESTAVPGRSRIDYLLSNPDTGTPTLAQSPSTASSSGPTAKRRRTNGMLASKATLDVSGLPPRLVQAAAQPIVRGAGSGVGVAGNVRAVMTARRRACNQLQSDDAAEVEAQLTEGEQLTWEQAMPDGWEDAMVEGWELPVEHEIAIPNDSASAKLNGNGKRPRGRPKKLVTNDNVLFTLTCPNCKGPI</sequence>
<comment type="caution">
    <text evidence="3">The sequence shown here is derived from an EMBL/GenBank/DDBJ whole genome shotgun (WGS) entry which is preliminary data.</text>
</comment>
<dbReference type="EMBL" id="JACAZF010000011">
    <property type="protein sequence ID" value="KAF7292719.1"/>
    <property type="molecule type" value="Genomic_DNA"/>
</dbReference>
<feature type="region of interest" description="Disordered" evidence="1">
    <location>
        <begin position="373"/>
        <end position="392"/>
    </location>
</feature>
<proteinExistence type="predicted"/>
<dbReference type="AlphaFoldDB" id="A0A8H6VYE2"/>
<dbReference type="PROSITE" id="PS51038">
    <property type="entry name" value="BAH"/>
    <property type="match status" value="1"/>
</dbReference>
<feature type="compositionally biased region" description="Low complexity" evidence="1">
    <location>
        <begin position="247"/>
        <end position="263"/>
    </location>
</feature>
<evidence type="ECO:0000313" key="4">
    <source>
        <dbReference type="Proteomes" id="UP000636479"/>
    </source>
</evidence>
<evidence type="ECO:0000256" key="1">
    <source>
        <dbReference type="SAM" id="MobiDB-lite"/>
    </source>
</evidence>
<dbReference type="InterPro" id="IPR001025">
    <property type="entry name" value="BAH_dom"/>
</dbReference>
<organism evidence="3 4">
    <name type="scientific">Mycena indigotica</name>
    <dbReference type="NCBI Taxonomy" id="2126181"/>
    <lineage>
        <taxon>Eukaryota</taxon>
        <taxon>Fungi</taxon>
        <taxon>Dikarya</taxon>
        <taxon>Basidiomycota</taxon>
        <taxon>Agaricomycotina</taxon>
        <taxon>Agaricomycetes</taxon>
        <taxon>Agaricomycetidae</taxon>
        <taxon>Agaricales</taxon>
        <taxon>Marasmiineae</taxon>
        <taxon>Mycenaceae</taxon>
        <taxon>Mycena</taxon>
    </lineage>
</organism>
<dbReference type="InterPro" id="IPR011011">
    <property type="entry name" value="Znf_FYVE_PHD"/>
</dbReference>
<dbReference type="Proteomes" id="UP000636479">
    <property type="component" value="Unassembled WGS sequence"/>
</dbReference>
<dbReference type="RefSeq" id="XP_037215147.1">
    <property type="nucleotide sequence ID" value="XM_037368221.1"/>
</dbReference>
<dbReference type="OrthoDB" id="10259622at2759"/>
<dbReference type="SUPFAM" id="SSF57903">
    <property type="entry name" value="FYVE/PHD zinc finger"/>
    <property type="match status" value="1"/>
</dbReference>
<feature type="region of interest" description="Disordered" evidence="1">
    <location>
        <begin position="240"/>
        <end position="270"/>
    </location>
</feature>
<name>A0A8H6VYE2_9AGAR</name>
<evidence type="ECO:0000313" key="3">
    <source>
        <dbReference type="EMBL" id="KAF7292719.1"/>
    </source>
</evidence>
<dbReference type="InterPro" id="IPR043151">
    <property type="entry name" value="BAH_sf"/>
</dbReference>
<dbReference type="Gene3D" id="2.30.30.490">
    <property type="match status" value="1"/>
</dbReference>
<keyword evidence="4" id="KW-1185">Reference proteome</keyword>
<dbReference type="CDD" id="cd04370">
    <property type="entry name" value="BAH"/>
    <property type="match status" value="1"/>
</dbReference>
<dbReference type="GeneID" id="59350737"/>